<dbReference type="KEGG" id="pdh:B9T62_24375"/>
<name>A0A2Z2KQJ1_9BACL</name>
<reference evidence="1 2" key="1">
    <citation type="submission" date="2017-06" db="EMBL/GenBank/DDBJ databases">
        <title>Complete genome sequence of Paenibacillus donghaensis KCTC 13049T isolated from East Sea sediment, South Korea.</title>
        <authorList>
            <person name="Jung B.K."/>
            <person name="Hong S.-J."/>
            <person name="Shin J.-H."/>
        </authorList>
    </citation>
    <scope>NUCLEOTIDE SEQUENCE [LARGE SCALE GENOMIC DNA]</scope>
    <source>
        <strain evidence="1 2">KCTC 13049</strain>
    </source>
</reference>
<sequence>MPDHPYRVLLQAASQEEAQYVAIMSGYKGCKVTEGQVYRLLRNHNNPQLFEHGEAYVVDDDTKDNYSVFLLCRTALYK</sequence>
<evidence type="ECO:0000313" key="1">
    <source>
        <dbReference type="EMBL" id="ASA23652.1"/>
    </source>
</evidence>
<dbReference type="OrthoDB" id="2647894at2"/>
<proteinExistence type="predicted"/>
<organism evidence="1 2">
    <name type="scientific">Paenibacillus donghaensis</name>
    <dbReference type="NCBI Taxonomy" id="414771"/>
    <lineage>
        <taxon>Bacteria</taxon>
        <taxon>Bacillati</taxon>
        <taxon>Bacillota</taxon>
        <taxon>Bacilli</taxon>
        <taxon>Bacillales</taxon>
        <taxon>Paenibacillaceae</taxon>
        <taxon>Paenibacillus</taxon>
    </lineage>
</organism>
<protein>
    <submittedName>
        <fullName evidence="1">Uncharacterized protein</fullName>
    </submittedName>
</protein>
<dbReference type="Proteomes" id="UP000249890">
    <property type="component" value="Chromosome"/>
</dbReference>
<dbReference type="RefSeq" id="WP_087917639.1">
    <property type="nucleotide sequence ID" value="NZ_CP021780.1"/>
</dbReference>
<gene>
    <name evidence="1" type="ORF">B9T62_24375</name>
</gene>
<evidence type="ECO:0000313" key="2">
    <source>
        <dbReference type="Proteomes" id="UP000249890"/>
    </source>
</evidence>
<dbReference type="AlphaFoldDB" id="A0A2Z2KQJ1"/>
<keyword evidence="2" id="KW-1185">Reference proteome</keyword>
<accession>A0A2Z2KQJ1</accession>
<dbReference type="EMBL" id="CP021780">
    <property type="protein sequence ID" value="ASA23652.1"/>
    <property type="molecule type" value="Genomic_DNA"/>
</dbReference>